<keyword evidence="10 15" id="KW-0472">Membrane</keyword>
<comment type="catalytic activity">
    <reaction evidence="13">
        <text>Preferential cleavage: (Ac)2-L-Lys-D-Ala-|-D-Ala. Also transpeptidation of peptidyl-alanyl moieties that are N-acyl substituents of D-alanine.</text>
        <dbReference type="EC" id="3.4.16.4"/>
    </reaction>
</comment>
<keyword evidence="11" id="KW-0511">Multifunctional enzyme</keyword>
<evidence type="ECO:0000256" key="11">
    <source>
        <dbReference type="ARBA" id="ARBA00023268"/>
    </source>
</evidence>
<evidence type="ECO:0000256" key="4">
    <source>
        <dbReference type="ARBA" id="ARBA00022670"/>
    </source>
</evidence>
<dbReference type="PANTHER" id="PTHR32282">
    <property type="entry name" value="BINDING PROTEIN TRANSPEPTIDASE, PUTATIVE-RELATED"/>
    <property type="match status" value="1"/>
</dbReference>
<dbReference type="SUPFAM" id="SSF53955">
    <property type="entry name" value="Lysozyme-like"/>
    <property type="match status" value="1"/>
</dbReference>
<evidence type="ECO:0000313" key="19">
    <source>
        <dbReference type="Proteomes" id="UP000264141"/>
    </source>
</evidence>
<evidence type="ECO:0000256" key="7">
    <source>
        <dbReference type="ARBA" id="ARBA00022801"/>
    </source>
</evidence>
<keyword evidence="15" id="KW-1133">Transmembrane helix</keyword>
<evidence type="ECO:0000256" key="6">
    <source>
        <dbReference type="ARBA" id="ARBA00022679"/>
    </source>
</evidence>
<sequence>MRTIILSTLVHRRRHRRTAHQQKARRLAARLAWGILAGFLLSLVAGIGALAVGYSYLTHDLPSVTSLPAFFAPGEGAFFSPTRLYDRTGKHLLLTLENPGIPRRYLHVDPAAPDAFSPELVRTAVSLLDPGFWNHPGFLIHRLLDPQPGTIAERLSLDLFLSQEPPDTRRALRMRLLAAELTSRYGRAQVLEWYLNAAFFGHLTYGAEAASRLYLDKSASELNLAEAALLVPLTDTPALNPLDSPTAALENQRAALQRLQESGQISQTEYERAIQTSLRLTRTAPSSQPVAGAFTALVLEQLGAQLGRQRLERGGLRIITTLDYPTQLELTCLVRTQLNRLEGTSSSETLPDGSPCQSARLLPTLPAGISLPSGLAASGLLLDNETGQILAFVGDTSKNREIATLTAHAPGTTLTPLVAVAAFARGFSPASLVWDIPASVPEPFSTFTNPDGQFHGPVRLRMALANDYLTPLARIATQIGAENIWRLAGTLGISSLSEVQKLDTLIEGGKVTLPELAHSYSVFANQGNRVGQLVENRQGMQPTSVLYVEDSAGNLLLDQSHPQTQPALSAPLAYLVHHVLSDEQARWPTLGYPNPLEVGRPAGAKTGRTASGQDAWAIGYIAQRTAVFWLGLPAGTQSESLYLDPRYAAGMWHALIQFTARDLPPRDWPTPSEITTLQVCDPSGQLPTPACPTVVSEVFINGNEPTAYDSLYHTYQINRETGRLATVFTPASLIDERVYMAVPPEAQAWAREAGIEIPPSAYDTIQPPQPSPYVRFSSPAPFSYVRGKVSLRGTASGDGFAYYRVQAGAGLNPQSWLQIGPDNSTLVEDGLLAEWDTRGLDGLYALRLIVVRADQTLENDTIQVTVDNTPPLVHILYPLNGQAISSSDHREMIFRAEASDAVGLQRIDWLVDGQMVGNSLVEPFSLAWSATPGNHTLLVRAYDLAGNMTESTPVSFTVQR</sequence>
<keyword evidence="12" id="KW-0961">Cell wall biogenesis/degradation</keyword>
<dbReference type="Pfam" id="PF00905">
    <property type="entry name" value="Transpeptidase"/>
    <property type="match status" value="1"/>
</dbReference>
<comment type="caution">
    <text evidence="18">The sequence shown here is derived from an EMBL/GenBank/DDBJ whole genome shotgun (WGS) entry which is preliminary data.</text>
</comment>
<comment type="catalytic activity">
    <reaction evidence="14">
        <text>[GlcNAc-(1-&gt;4)-Mur2Ac(oyl-L-Ala-gamma-D-Glu-L-Lys-D-Ala-D-Ala)](n)-di-trans,octa-cis-undecaprenyl diphosphate + beta-D-GlcNAc-(1-&gt;4)-Mur2Ac(oyl-L-Ala-gamma-D-Glu-L-Lys-D-Ala-D-Ala)-di-trans,octa-cis-undecaprenyl diphosphate = [GlcNAc-(1-&gt;4)-Mur2Ac(oyl-L-Ala-gamma-D-Glu-L-Lys-D-Ala-D-Ala)](n+1)-di-trans,octa-cis-undecaprenyl diphosphate + di-trans,octa-cis-undecaprenyl diphosphate + H(+)</text>
        <dbReference type="Rhea" id="RHEA:23708"/>
        <dbReference type="Rhea" id="RHEA-COMP:9602"/>
        <dbReference type="Rhea" id="RHEA-COMP:9603"/>
        <dbReference type="ChEBI" id="CHEBI:15378"/>
        <dbReference type="ChEBI" id="CHEBI:58405"/>
        <dbReference type="ChEBI" id="CHEBI:60033"/>
        <dbReference type="ChEBI" id="CHEBI:78435"/>
        <dbReference type="EC" id="2.4.99.28"/>
    </reaction>
</comment>
<evidence type="ECO:0000256" key="2">
    <source>
        <dbReference type="ARBA" id="ARBA00022475"/>
    </source>
</evidence>
<dbReference type="InterPro" id="IPR001460">
    <property type="entry name" value="PCN-bd_Tpept"/>
</dbReference>
<keyword evidence="15" id="KW-0812">Transmembrane</keyword>
<keyword evidence="7" id="KW-0378">Hydrolase</keyword>
<dbReference type="GO" id="GO:0005886">
    <property type="term" value="C:plasma membrane"/>
    <property type="evidence" value="ECO:0007669"/>
    <property type="project" value="UniProtKB-SubCell"/>
</dbReference>
<dbReference type="STRING" id="229919.GCA_001050195_02559"/>
<dbReference type="Gene3D" id="1.10.3810.10">
    <property type="entry name" value="Biosynthetic peptidoglycan transglycosylase-like"/>
    <property type="match status" value="1"/>
</dbReference>
<keyword evidence="8" id="KW-0133">Cell shape</keyword>
<evidence type="ECO:0000256" key="5">
    <source>
        <dbReference type="ARBA" id="ARBA00022676"/>
    </source>
</evidence>
<evidence type="ECO:0000256" key="12">
    <source>
        <dbReference type="ARBA" id="ARBA00023316"/>
    </source>
</evidence>
<dbReference type="EMBL" id="DPBP01000033">
    <property type="protein sequence ID" value="HCE17942.1"/>
    <property type="molecule type" value="Genomic_DNA"/>
</dbReference>
<keyword evidence="4" id="KW-0645">Protease</keyword>
<dbReference type="InterPro" id="IPR012338">
    <property type="entry name" value="Beta-lactam/transpept-like"/>
</dbReference>
<evidence type="ECO:0000256" key="14">
    <source>
        <dbReference type="ARBA" id="ARBA00049902"/>
    </source>
</evidence>
<dbReference type="GO" id="GO:0009252">
    <property type="term" value="P:peptidoglycan biosynthetic process"/>
    <property type="evidence" value="ECO:0007669"/>
    <property type="project" value="UniProtKB-KW"/>
</dbReference>
<evidence type="ECO:0000256" key="13">
    <source>
        <dbReference type="ARBA" id="ARBA00034000"/>
    </source>
</evidence>
<name>A0A3D1JHF3_9CHLR</name>
<keyword evidence="6" id="KW-0808">Transferase</keyword>
<dbReference type="Pfam" id="PF00912">
    <property type="entry name" value="Transgly"/>
    <property type="match status" value="1"/>
</dbReference>
<reference evidence="18 19" key="1">
    <citation type="journal article" date="2018" name="Nat. Biotechnol.">
        <title>A standardized bacterial taxonomy based on genome phylogeny substantially revises the tree of life.</title>
        <authorList>
            <person name="Parks D.H."/>
            <person name="Chuvochina M."/>
            <person name="Waite D.W."/>
            <person name="Rinke C."/>
            <person name="Skarshewski A."/>
            <person name="Chaumeil P.A."/>
            <person name="Hugenholtz P."/>
        </authorList>
    </citation>
    <scope>NUCLEOTIDE SEQUENCE [LARGE SCALE GENOMIC DNA]</scope>
    <source>
        <strain evidence="18">UBA8781</strain>
    </source>
</reference>
<protein>
    <submittedName>
        <fullName evidence="18">Uncharacterized protein</fullName>
    </submittedName>
</protein>
<keyword evidence="9" id="KW-0573">Peptidoglycan synthesis</keyword>
<dbReference type="Gene3D" id="3.40.710.10">
    <property type="entry name" value="DD-peptidase/beta-lactamase superfamily"/>
    <property type="match status" value="1"/>
</dbReference>
<dbReference type="GO" id="GO:0008955">
    <property type="term" value="F:peptidoglycan glycosyltransferase activity"/>
    <property type="evidence" value="ECO:0007669"/>
    <property type="project" value="UniProtKB-EC"/>
</dbReference>
<evidence type="ECO:0000256" key="15">
    <source>
        <dbReference type="SAM" id="Phobius"/>
    </source>
</evidence>
<dbReference type="Proteomes" id="UP000264141">
    <property type="component" value="Unassembled WGS sequence"/>
</dbReference>
<dbReference type="InterPro" id="IPR013783">
    <property type="entry name" value="Ig-like_fold"/>
</dbReference>
<dbReference type="GO" id="GO:0071555">
    <property type="term" value="P:cell wall organization"/>
    <property type="evidence" value="ECO:0007669"/>
    <property type="project" value="UniProtKB-KW"/>
</dbReference>
<evidence type="ECO:0000256" key="8">
    <source>
        <dbReference type="ARBA" id="ARBA00022960"/>
    </source>
</evidence>
<organism evidence="18 19">
    <name type="scientific">Anaerolinea thermolimosa</name>
    <dbReference type="NCBI Taxonomy" id="229919"/>
    <lineage>
        <taxon>Bacteria</taxon>
        <taxon>Bacillati</taxon>
        <taxon>Chloroflexota</taxon>
        <taxon>Anaerolineae</taxon>
        <taxon>Anaerolineales</taxon>
        <taxon>Anaerolineaceae</taxon>
        <taxon>Anaerolinea</taxon>
    </lineage>
</organism>
<dbReference type="InterPro" id="IPR036950">
    <property type="entry name" value="PBP_transglycosylase"/>
</dbReference>
<keyword evidence="2" id="KW-1003">Cell membrane</keyword>
<dbReference type="AlphaFoldDB" id="A0A3D1JHF3"/>
<dbReference type="Gene3D" id="2.60.40.10">
    <property type="entry name" value="Immunoglobulins"/>
    <property type="match status" value="1"/>
</dbReference>
<gene>
    <name evidence="18" type="ORF">DEQ80_08795</name>
</gene>
<dbReference type="GO" id="GO:0008360">
    <property type="term" value="P:regulation of cell shape"/>
    <property type="evidence" value="ECO:0007669"/>
    <property type="project" value="UniProtKB-KW"/>
</dbReference>
<dbReference type="GO" id="GO:0009002">
    <property type="term" value="F:serine-type D-Ala-D-Ala carboxypeptidase activity"/>
    <property type="evidence" value="ECO:0007669"/>
    <property type="project" value="UniProtKB-EC"/>
</dbReference>
<dbReference type="GO" id="GO:0006508">
    <property type="term" value="P:proteolysis"/>
    <property type="evidence" value="ECO:0007669"/>
    <property type="project" value="UniProtKB-KW"/>
</dbReference>
<evidence type="ECO:0000259" key="17">
    <source>
        <dbReference type="Pfam" id="PF00912"/>
    </source>
</evidence>
<proteinExistence type="predicted"/>
<evidence type="ECO:0000256" key="3">
    <source>
        <dbReference type="ARBA" id="ARBA00022645"/>
    </source>
</evidence>
<dbReference type="InterPro" id="IPR001264">
    <property type="entry name" value="Glyco_trans_51"/>
</dbReference>
<dbReference type="SUPFAM" id="SSF56601">
    <property type="entry name" value="beta-lactamase/transpeptidase-like"/>
    <property type="match status" value="1"/>
</dbReference>
<evidence type="ECO:0000256" key="9">
    <source>
        <dbReference type="ARBA" id="ARBA00022984"/>
    </source>
</evidence>
<feature type="domain" description="Glycosyl transferase family 51" evidence="17">
    <location>
        <begin position="150"/>
        <end position="259"/>
    </location>
</feature>
<dbReference type="GO" id="GO:0008658">
    <property type="term" value="F:penicillin binding"/>
    <property type="evidence" value="ECO:0007669"/>
    <property type="project" value="InterPro"/>
</dbReference>
<evidence type="ECO:0000313" key="18">
    <source>
        <dbReference type="EMBL" id="HCE17942.1"/>
    </source>
</evidence>
<keyword evidence="3" id="KW-0121">Carboxypeptidase</keyword>
<evidence type="ECO:0000256" key="1">
    <source>
        <dbReference type="ARBA" id="ARBA00004236"/>
    </source>
</evidence>
<feature type="transmembrane region" description="Helical" evidence="15">
    <location>
        <begin position="31"/>
        <end position="57"/>
    </location>
</feature>
<accession>A0A3D1JHF3</accession>
<dbReference type="InterPro" id="IPR050396">
    <property type="entry name" value="Glycosyltr_51/Transpeptidase"/>
</dbReference>
<dbReference type="InterPro" id="IPR023346">
    <property type="entry name" value="Lysozyme-like_dom_sf"/>
</dbReference>
<dbReference type="Pfam" id="PF17957">
    <property type="entry name" value="Big_7"/>
    <property type="match status" value="1"/>
</dbReference>
<feature type="domain" description="Penicillin-binding protein transpeptidase" evidence="16">
    <location>
        <begin position="380"/>
        <end position="622"/>
    </location>
</feature>
<evidence type="ECO:0000256" key="10">
    <source>
        <dbReference type="ARBA" id="ARBA00023136"/>
    </source>
</evidence>
<evidence type="ECO:0000259" key="16">
    <source>
        <dbReference type="Pfam" id="PF00905"/>
    </source>
</evidence>
<comment type="subcellular location">
    <subcellularLocation>
        <location evidence="1">Cell membrane</location>
    </subcellularLocation>
</comment>
<dbReference type="PANTHER" id="PTHR32282:SF11">
    <property type="entry name" value="PENICILLIN-BINDING PROTEIN 1B"/>
    <property type="match status" value="1"/>
</dbReference>
<dbReference type="GO" id="GO:0030288">
    <property type="term" value="C:outer membrane-bounded periplasmic space"/>
    <property type="evidence" value="ECO:0007669"/>
    <property type="project" value="TreeGrafter"/>
</dbReference>
<keyword evidence="5" id="KW-0328">Glycosyltransferase</keyword>